<evidence type="ECO:0000313" key="12">
    <source>
        <dbReference type="Proteomes" id="UP000784128"/>
    </source>
</evidence>
<dbReference type="PANTHER" id="PTHR43091:SF1">
    <property type="entry name" value="BETA-KETOACYL-[ACYL-CARRIER-PROTEIN] SYNTHASE III, CHLOROPLASTIC"/>
    <property type="match status" value="1"/>
</dbReference>
<feature type="domain" description="Beta-ketoacyl-[acyl-carrier-protein] synthase III C-terminal" evidence="9">
    <location>
        <begin position="242"/>
        <end position="331"/>
    </location>
</feature>
<feature type="active site" evidence="8">
    <location>
        <position position="258"/>
    </location>
</feature>
<comment type="domain">
    <text evidence="8">The last Arg residue of the ACP-binding site is essential for the weak association between ACP/AcpP and FabH.</text>
</comment>
<keyword evidence="12" id="KW-1185">Reference proteome</keyword>
<accession>A0ABS5U7H9</accession>
<evidence type="ECO:0000256" key="3">
    <source>
        <dbReference type="ARBA" id="ARBA00022679"/>
    </source>
</evidence>
<dbReference type="InterPro" id="IPR013747">
    <property type="entry name" value="ACP_syn_III_C"/>
</dbReference>
<dbReference type="CDD" id="cd00830">
    <property type="entry name" value="KAS_III"/>
    <property type="match status" value="1"/>
</dbReference>
<reference evidence="11 12" key="1">
    <citation type="submission" date="2021-05" db="EMBL/GenBank/DDBJ databases">
        <title>The draft genome of Geobacter chapellei DSM 13688.</title>
        <authorList>
            <person name="Xu Z."/>
            <person name="Masuda Y."/>
            <person name="Itoh H."/>
            <person name="Senoo K."/>
        </authorList>
    </citation>
    <scope>NUCLEOTIDE SEQUENCE [LARGE SCALE GENOMIC DNA]</scope>
    <source>
        <strain evidence="11 12">DSM 13688</strain>
    </source>
</reference>
<proteinExistence type="inferred from homology"/>
<dbReference type="HAMAP" id="MF_01815">
    <property type="entry name" value="FabH"/>
    <property type="match status" value="1"/>
</dbReference>
<evidence type="ECO:0000259" key="10">
    <source>
        <dbReference type="Pfam" id="PF08545"/>
    </source>
</evidence>
<keyword evidence="7 8" id="KW-0511">Multifunctional enzyme</keyword>
<dbReference type="NCBIfam" id="TIGR00747">
    <property type="entry name" value="fabH"/>
    <property type="match status" value="1"/>
</dbReference>
<evidence type="ECO:0000256" key="7">
    <source>
        <dbReference type="ARBA" id="ARBA00023268"/>
    </source>
</evidence>
<comment type="subcellular location">
    <subcellularLocation>
        <location evidence="8">Cytoplasm</location>
    </subcellularLocation>
</comment>
<feature type="active site" evidence="8">
    <location>
        <position position="288"/>
    </location>
</feature>
<dbReference type="SUPFAM" id="SSF53901">
    <property type="entry name" value="Thiolase-like"/>
    <property type="match status" value="1"/>
</dbReference>
<dbReference type="EMBL" id="JAHDYS010000005">
    <property type="protein sequence ID" value="MBT1071608.1"/>
    <property type="molecule type" value="Genomic_DNA"/>
</dbReference>
<comment type="pathway">
    <text evidence="8">Lipid metabolism; fatty acid biosynthesis.</text>
</comment>
<dbReference type="Pfam" id="PF08541">
    <property type="entry name" value="ACP_syn_III_C"/>
    <property type="match status" value="1"/>
</dbReference>
<feature type="domain" description="Beta-ketoacyl-[acyl-carrier-protein] synthase III N-terminal" evidence="10">
    <location>
        <begin position="111"/>
        <end position="189"/>
    </location>
</feature>
<evidence type="ECO:0000256" key="8">
    <source>
        <dbReference type="HAMAP-Rule" id="MF_01815"/>
    </source>
</evidence>
<dbReference type="Pfam" id="PF08545">
    <property type="entry name" value="ACP_syn_III"/>
    <property type="match status" value="1"/>
</dbReference>
<keyword evidence="6 8" id="KW-0275">Fatty acid biosynthesis</keyword>
<evidence type="ECO:0000259" key="9">
    <source>
        <dbReference type="Pfam" id="PF08541"/>
    </source>
</evidence>
<comment type="caution">
    <text evidence="11">The sequence shown here is derived from an EMBL/GenBank/DDBJ whole genome shotgun (WGS) entry which is preliminary data.</text>
</comment>
<keyword evidence="5 8" id="KW-0443">Lipid metabolism</keyword>
<dbReference type="InterPro" id="IPR016039">
    <property type="entry name" value="Thiolase-like"/>
</dbReference>
<keyword evidence="4 8" id="KW-0276">Fatty acid metabolism</keyword>
<dbReference type="InterPro" id="IPR013751">
    <property type="entry name" value="ACP_syn_III_N"/>
</dbReference>
<keyword evidence="8" id="KW-0963">Cytoplasm</keyword>
<evidence type="ECO:0000256" key="2">
    <source>
        <dbReference type="ARBA" id="ARBA00022516"/>
    </source>
</evidence>
<comment type="function">
    <text evidence="8">Catalyzes the condensation reaction of fatty acid synthesis by the addition to an acyl acceptor of two carbons from malonyl-ACP. Catalyzes the first condensation reaction which initiates fatty acid synthesis and may therefore play a role in governing the total rate of fatty acid production. Possesses both acetoacetyl-ACP synthase and acetyl transacylase activities. Its substrate specificity determines the biosynthesis of branched-chain and/or straight-chain of fatty acids.</text>
</comment>
<evidence type="ECO:0000256" key="4">
    <source>
        <dbReference type="ARBA" id="ARBA00022832"/>
    </source>
</evidence>
<dbReference type="NCBIfam" id="NF006829">
    <property type="entry name" value="PRK09352.1"/>
    <property type="match status" value="1"/>
</dbReference>
<dbReference type="EC" id="2.3.1.180" evidence="8"/>
<organism evidence="11 12">
    <name type="scientific">Pelotalea chapellei</name>
    <dbReference type="NCBI Taxonomy" id="44671"/>
    <lineage>
        <taxon>Bacteria</taxon>
        <taxon>Pseudomonadati</taxon>
        <taxon>Thermodesulfobacteriota</taxon>
        <taxon>Desulfuromonadia</taxon>
        <taxon>Geobacterales</taxon>
        <taxon>Geobacteraceae</taxon>
        <taxon>Pelotalea</taxon>
    </lineage>
</organism>
<sequence length="331" mass="35768">MNSVLLRSKITGTGSALPDTILTNADLEKMVETNDEWITSRTGIRQRRIAKEGEFTSTFAVAASRRAMDMAGVSADQIDLIILGTITPDFPFPATACIVQREIGACNAVAFDVSAACSGFIYGLSIADNYIRTGAAKKVLVIGAEVLSRIIDWSDRNTCILFGDGAGAAVVEVCDGEKGILSSHIFSNGSYWDMLYQPGCGSRNPASNNRTIDEGLFYLKMEGNDVFKHAVRCMDEAASTALTANNMTPADISLFIPHQANRRIIDATAKRLGLPQEKVFVNLHKYGNTSAASIPIALDEANREHRMHAGDVVLLDAFGGGFTYGSILMRW</sequence>
<evidence type="ECO:0000313" key="11">
    <source>
        <dbReference type="EMBL" id="MBT1071608.1"/>
    </source>
</evidence>
<dbReference type="InterPro" id="IPR004655">
    <property type="entry name" value="FabH"/>
</dbReference>
<comment type="similarity">
    <text evidence="1 8">Belongs to the thiolase-like superfamily. FabH family.</text>
</comment>
<comment type="catalytic activity">
    <reaction evidence="8">
        <text>malonyl-[ACP] + acetyl-CoA + H(+) = 3-oxobutanoyl-[ACP] + CO2 + CoA</text>
        <dbReference type="Rhea" id="RHEA:12080"/>
        <dbReference type="Rhea" id="RHEA-COMP:9623"/>
        <dbReference type="Rhea" id="RHEA-COMP:9625"/>
        <dbReference type="ChEBI" id="CHEBI:15378"/>
        <dbReference type="ChEBI" id="CHEBI:16526"/>
        <dbReference type="ChEBI" id="CHEBI:57287"/>
        <dbReference type="ChEBI" id="CHEBI:57288"/>
        <dbReference type="ChEBI" id="CHEBI:78449"/>
        <dbReference type="ChEBI" id="CHEBI:78450"/>
        <dbReference type="EC" id="2.3.1.180"/>
    </reaction>
</comment>
<feature type="region of interest" description="ACP-binding" evidence="8">
    <location>
        <begin position="259"/>
        <end position="263"/>
    </location>
</feature>
<name>A0ABS5U7H9_9BACT</name>
<keyword evidence="8" id="KW-0012">Acyltransferase</keyword>
<evidence type="ECO:0000256" key="6">
    <source>
        <dbReference type="ARBA" id="ARBA00023160"/>
    </source>
</evidence>
<feature type="active site" evidence="8">
    <location>
        <position position="117"/>
    </location>
</feature>
<dbReference type="Gene3D" id="3.40.47.10">
    <property type="match status" value="1"/>
</dbReference>
<evidence type="ECO:0000256" key="5">
    <source>
        <dbReference type="ARBA" id="ARBA00023098"/>
    </source>
</evidence>
<keyword evidence="2 8" id="KW-0444">Lipid biosynthesis</keyword>
<dbReference type="Proteomes" id="UP000784128">
    <property type="component" value="Unassembled WGS sequence"/>
</dbReference>
<gene>
    <name evidence="8" type="primary">fabH</name>
    <name evidence="11" type="ORF">KJB30_07425</name>
</gene>
<protein>
    <recommendedName>
        <fullName evidence="8">Beta-ketoacyl-[acyl-carrier-protein] synthase III</fullName>
        <shortName evidence="8">Beta-ketoacyl-ACP synthase III</shortName>
        <shortName evidence="8">KAS III</shortName>
        <ecNumber evidence="8">2.3.1.180</ecNumber>
    </recommendedName>
    <alternativeName>
        <fullName evidence="8">3-oxoacyl-[acyl-carrier-protein] synthase 3</fullName>
    </alternativeName>
    <alternativeName>
        <fullName evidence="8">3-oxoacyl-[acyl-carrier-protein] synthase III</fullName>
    </alternativeName>
</protein>
<keyword evidence="3 8" id="KW-0808">Transferase</keyword>
<comment type="subunit">
    <text evidence="8">Homodimer.</text>
</comment>
<dbReference type="PANTHER" id="PTHR43091">
    <property type="entry name" value="3-OXOACYL-[ACYL-CARRIER-PROTEIN] SYNTHASE"/>
    <property type="match status" value="1"/>
</dbReference>
<evidence type="ECO:0000256" key="1">
    <source>
        <dbReference type="ARBA" id="ARBA00008642"/>
    </source>
</evidence>